<dbReference type="AlphaFoldDB" id="A0A448MTN3"/>
<evidence type="ECO:0000313" key="2">
    <source>
        <dbReference type="Proteomes" id="UP000278733"/>
    </source>
</evidence>
<protein>
    <submittedName>
        <fullName evidence="1">Uncharacterized protein</fullName>
    </submittedName>
</protein>
<name>A0A448MTN3_9PAST</name>
<reference evidence="1 2" key="1">
    <citation type="submission" date="2018-12" db="EMBL/GenBank/DDBJ databases">
        <authorList>
            <consortium name="Pathogen Informatics"/>
        </authorList>
    </citation>
    <scope>NUCLEOTIDE SEQUENCE [LARGE SCALE GENOMIC DNA]</scope>
    <source>
        <strain evidence="1 2">NCTC8284</strain>
    </source>
</reference>
<dbReference type="Proteomes" id="UP000278733">
    <property type="component" value="Chromosome"/>
</dbReference>
<organism evidence="1 2">
    <name type="scientific">Rodentibacter pneumotropicus</name>
    <dbReference type="NCBI Taxonomy" id="758"/>
    <lineage>
        <taxon>Bacteria</taxon>
        <taxon>Pseudomonadati</taxon>
        <taxon>Pseudomonadota</taxon>
        <taxon>Gammaproteobacteria</taxon>
        <taxon>Pasteurellales</taxon>
        <taxon>Pasteurellaceae</taxon>
        <taxon>Rodentibacter</taxon>
    </lineage>
</organism>
<evidence type="ECO:0000313" key="1">
    <source>
        <dbReference type="EMBL" id="VEH68531.1"/>
    </source>
</evidence>
<accession>A0A448MTN3</accession>
<dbReference type="KEGG" id="rpne:NCTC8284_03765"/>
<dbReference type="EMBL" id="LR134405">
    <property type="protein sequence ID" value="VEH68531.1"/>
    <property type="molecule type" value="Genomic_DNA"/>
</dbReference>
<sequence>MFKDNEIAPKYAYLNCYISSIKKTDEFLKRIYEQLQENAQKITALFQ</sequence>
<gene>
    <name evidence="1" type="ORF">NCTC8284_03765</name>
</gene>
<proteinExistence type="predicted"/>